<accession>A0AB38CZS1</accession>
<dbReference type="EMBL" id="FSHM01000003">
    <property type="protein sequence ID" value="SIB01271.1"/>
    <property type="molecule type" value="Genomic_DNA"/>
</dbReference>
<dbReference type="RefSeq" id="WP_165616315.1">
    <property type="nucleotide sequence ID" value="NZ_FRYS01000015.1"/>
</dbReference>
<dbReference type="AlphaFoldDB" id="A0AB38CZS1"/>
<comment type="caution">
    <text evidence="1">The sequence shown here is derived from an EMBL/GenBank/DDBJ whole genome shotgun (WGS) entry which is preliminary data.</text>
</comment>
<evidence type="ECO:0000313" key="1">
    <source>
        <dbReference type="EMBL" id="SIB01271.1"/>
    </source>
</evidence>
<proteinExistence type="predicted"/>
<sequence>MRTQEALNQRAVELAEQSRVTSALAAESLRAQWLTAPNGVHVIEKKRSS</sequence>
<evidence type="ECO:0000313" key="2">
    <source>
        <dbReference type="Proteomes" id="UP000185210"/>
    </source>
</evidence>
<reference evidence="1 2" key="1">
    <citation type="submission" date="2016-11" db="EMBL/GenBank/DDBJ databases">
        <authorList>
            <consortium name="Pathogen Informatics"/>
        </authorList>
    </citation>
    <scope>NUCLEOTIDE SEQUENCE [LARGE SCALE GENOMIC DNA]</scope>
    <source>
        <strain evidence="1 2">104</strain>
    </source>
</reference>
<dbReference type="Proteomes" id="UP000185210">
    <property type="component" value="Unassembled WGS sequence"/>
</dbReference>
<organism evidence="1 2">
    <name type="scientific">Mycobacteroides abscessus subsp. abscessus</name>
    <dbReference type="NCBI Taxonomy" id="1185650"/>
    <lineage>
        <taxon>Bacteria</taxon>
        <taxon>Bacillati</taxon>
        <taxon>Actinomycetota</taxon>
        <taxon>Actinomycetes</taxon>
        <taxon>Mycobacteriales</taxon>
        <taxon>Mycobacteriaceae</taxon>
        <taxon>Mycobacteroides</taxon>
        <taxon>Mycobacteroides abscessus</taxon>
    </lineage>
</organism>
<name>A0AB38CZS1_9MYCO</name>
<protein>
    <submittedName>
        <fullName evidence="1">Uncharacterized protein</fullName>
    </submittedName>
</protein>
<gene>
    <name evidence="1" type="ORF">SAMEA2070301_02716</name>
</gene>